<feature type="transmembrane region" description="Helical" evidence="1">
    <location>
        <begin position="32"/>
        <end position="51"/>
    </location>
</feature>
<name>A0A0F9KC77_9ZZZZ</name>
<keyword evidence="1" id="KW-0472">Membrane</keyword>
<sequence>MSRPRAPFAIRVALLWMAIVCAVILTEIPAPSFARTFFAFLSIFCAGMYVWEAGKHE</sequence>
<organism evidence="2">
    <name type="scientific">marine sediment metagenome</name>
    <dbReference type="NCBI Taxonomy" id="412755"/>
    <lineage>
        <taxon>unclassified sequences</taxon>
        <taxon>metagenomes</taxon>
        <taxon>ecological metagenomes</taxon>
    </lineage>
</organism>
<proteinExistence type="predicted"/>
<keyword evidence="1" id="KW-0812">Transmembrane</keyword>
<accession>A0A0F9KC77</accession>
<comment type="caution">
    <text evidence="2">The sequence shown here is derived from an EMBL/GenBank/DDBJ whole genome shotgun (WGS) entry which is preliminary data.</text>
</comment>
<evidence type="ECO:0000313" key="2">
    <source>
        <dbReference type="EMBL" id="KKM79578.1"/>
    </source>
</evidence>
<dbReference type="EMBL" id="LAZR01008314">
    <property type="protein sequence ID" value="KKM79578.1"/>
    <property type="molecule type" value="Genomic_DNA"/>
</dbReference>
<feature type="transmembrane region" description="Helical" evidence="1">
    <location>
        <begin position="7"/>
        <end position="26"/>
    </location>
</feature>
<gene>
    <name evidence="2" type="ORF">LCGC14_1348450</name>
</gene>
<reference evidence="2" key="1">
    <citation type="journal article" date="2015" name="Nature">
        <title>Complex archaea that bridge the gap between prokaryotes and eukaryotes.</title>
        <authorList>
            <person name="Spang A."/>
            <person name="Saw J.H."/>
            <person name="Jorgensen S.L."/>
            <person name="Zaremba-Niedzwiedzka K."/>
            <person name="Martijn J."/>
            <person name="Lind A.E."/>
            <person name="van Eijk R."/>
            <person name="Schleper C."/>
            <person name="Guy L."/>
            <person name="Ettema T.J."/>
        </authorList>
    </citation>
    <scope>NUCLEOTIDE SEQUENCE</scope>
</reference>
<protein>
    <submittedName>
        <fullName evidence="2">Uncharacterized protein</fullName>
    </submittedName>
</protein>
<dbReference type="AlphaFoldDB" id="A0A0F9KC77"/>
<keyword evidence="1" id="KW-1133">Transmembrane helix</keyword>
<evidence type="ECO:0000256" key="1">
    <source>
        <dbReference type="SAM" id="Phobius"/>
    </source>
</evidence>